<keyword evidence="5 7" id="KW-0378">Hydrolase</keyword>
<dbReference type="SUPFAM" id="SSF51011">
    <property type="entry name" value="Glycosyl hydrolase domain"/>
    <property type="match status" value="1"/>
</dbReference>
<evidence type="ECO:0000256" key="5">
    <source>
        <dbReference type="ARBA" id="ARBA00022801"/>
    </source>
</evidence>
<comment type="similarity">
    <text evidence="2 7">Belongs to the glycosyl hydrolase 27 family.</text>
</comment>
<keyword evidence="6 7" id="KW-0326">Glycosidase</keyword>
<evidence type="ECO:0000256" key="1">
    <source>
        <dbReference type="ARBA" id="ARBA00001255"/>
    </source>
</evidence>
<dbReference type="EnsemblPlants" id="QL05p043334:mrna">
    <property type="protein sequence ID" value="QL05p043334:mrna"/>
    <property type="gene ID" value="QL05p043334"/>
</dbReference>
<reference evidence="9" key="2">
    <citation type="submission" date="2021-01" db="UniProtKB">
        <authorList>
            <consortium name="EnsemblPlants"/>
        </authorList>
    </citation>
    <scope>IDENTIFICATION</scope>
</reference>
<keyword evidence="10" id="KW-1185">Reference proteome</keyword>
<organism evidence="9 10">
    <name type="scientific">Quercus lobata</name>
    <name type="common">Valley oak</name>
    <dbReference type="NCBI Taxonomy" id="97700"/>
    <lineage>
        <taxon>Eukaryota</taxon>
        <taxon>Viridiplantae</taxon>
        <taxon>Streptophyta</taxon>
        <taxon>Embryophyta</taxon>
        <taxon>Tracheophyta</taxon>
        <taxon>Spermatophyta</taxon>
        <taxon>Magnoliopsida</taxon>
        <taxon>eudicotyledons</taxon>
        <taxon>Gunneridae</taxon>
        <taxon>Pentapetalae</taxon>
        <taxon>rosids</taxon>
        <taxon>fabids</taxon>
        <taxon>Fagales</taxon>
        <taxon>Fagaceae</taxon>
        <taxon>Quercus</taxon>
    </lineage>
</organism>
<sequence length="258" mass="28591">MGNLLPRNSTFPSGIKGVADYVHSKGLKLGIYSDSGYYTCSRAMLGSLGHEEQDAKTFASRGVDYLKYDNCYNDGTKPTVRYPVMTRALMKAGRPIFFSLCECMISRIDANDVYADYARPGGWNDPDMLEVGNGGMTNDECIAHFSLWAISKAPLILGCDVRNMTKETFDIISNKEVIAVNQDRLGVQGKKVRMEGDIEGPVRRSITSLWEDIGIPENSVVVARDVWERKTLKTRFVGNLTATVPSHGCKMFVLKPIA</sequence>
<dbReference type="Gene3D" id="2.60.40.1180">
    <property type="entry name" value="Golgi alpha-mannosidase II"/>
    <property type="match status" value="1"/>
</dbReference>
<accession>A0A7N2LR48</accession>
<dbReference type="InParanoid" id="A0A7N2LR48"/>
<dbReference type="PRINTS" id="PR00740">
    <property type="entry name" value="GLHYDRLASE27"/>
</dbReference>
<evidence type="ECO:0000256" key="3">
    <source>
        <dbReference type="ARBA" id="ARBA00012755"/>
    </source>
</evidence>
<evidence type="ECO:0000256" key="7">
    <source>
        <dbReference type="RuleBase" id="RU361168"/>
    </source>
</evidence>
<dbReference type="InterPro" id="IPR002241">
    <property type="entry name" value="Glyco_hydro_27"/>
</dbReference>
<dbReference type="OMA" id="MSDETHR"/>
<proteinExistence type="inferred from homology"/>
<dbReference type="InterPro" id="IPR041233">
    <property type="entry name" value="Melibiase_C"/>
</dbReference>
<reference evidence="9 10" key="1">
    <citation type="journal article" date="2016" name="G3 (Bethesda)">
        <title>First Draft Assembly and Annotation of the Genome of a California Endemic Oak Quercus lobata Nee (Fagaceae).</title>
        <authorList>
            <person name="Sork V.L."/>
            <person name="Fitz-Gibbon S.T."/>
            <person name="Puiu D."/>
            <person name="Crepeau M."/>
            <person name="Gugger P.F."/>
            <person name="Sherman R."/>
            <person name="Stevens K."/>
            <person name="Langley C.H."/>
            <person name="Pellegrini M."/>
            <person name="Salzberg S.L."/>
        </authorList>
    </citation>
    <scope>NUCLEOTIDE SEQUENCE [LARGE SCALE GENOMIC DNA]</scope>
    <source>
        <strain evidence="9 10">cv. SW786</strain>
    </source>
</reference>
<dbReference type="PANTHER" id="PTHR11452">
    <property type="entry name" value="ALPHA-GALACTOSIDASE/ALPHA-N-ACETYLGALACTOSAMINIDASE"/>
    <property type="match status" value="1"/>
</dbReference>
<dbReference type="EMBL" id="LRBV02000005">
    <property type="status" value="NOT_ANNOTATED_CDS"/>
    <property type="molecule type" value="Genomic_DNA"/>
</dbReference>
<keyword evidence="7" id="KW-1015">Disulfide bond</keyword>
<dbReference type="InterPro" id="IPR013785">
    <property type="entry name" value="Aldolase_TIM"/>
</dbReference>
<dbReference type="Gramene" id="QL05p043334:mrna">
    <property type="protein sequence ID" value="QL05p043334:mrna"/>
    <property type="gene ID" value="QL05p043334"/>
</dbReference>
<evidence type="ECO:0000259" key="8">
    <source>
        <dbReference type="Pfam" id="PF17801"/>
    </source>
</evidence>
<keyword evidence="4" id="KW-0732">Signal</keyword>
<dbReference type="GO" id="GO:0005975">
    <property type="term" value="P:carbohydrate metabolic process"/>
    <property type="evidence" value="ECO:0007669"/>
    <property type="project" value="InterPro"/>
</dbReference>
<dbReference type="SUPFAM" id="SSF51445">
    <property type="entry name" value="(Trans)glycosidases"/>
    <property type="match status" value="1"/>
</dbReference>
<protein>
    <recommendedName>
        <fullName evidence="3 7">Alpha-galactosidase</fullName>
        <ecNumber evidence="3 7">3.2.1.22</ecNumber>
    </recommendedName>
    <alternativeName>
        <fullName evidence="7">Melibiase</fullName>
    </alternativeName>
</protein>
<dbReference type="Pfam" id="PF17801">
    <property type="entry name" value="Melibiase_C"/>
    <property type="match status" value="1"/>
</dbReference>
<name>A0A7N2LR48_QUELO</name>
<dbReference type="InterPro" id="IPR017853">
    <property type="entry name" value="GH"/>
</dbReference>
<evidence type="ECO:0000256" key="2">
    <source>
        <dbReference type="ARBA" id="ARBA00009743"/>
    </source>
</evidence>
<dbReference type="AlphaFoldDB" id="A0A7N2LR48"/>
<comment type="catalytic activity">
    <reaction evidence="1 7">
        <text>Hydrolysis of terminal, non-reducing alpha-D-galactose residues in alpha-D-galactosides, including galactose oligosaccharides, galactomannans and galactolipids.</text>
        <dbReference type="EC" id="3.2.1.22"/>
    </reaction>
</comment>
<evidence type="ECO:0000313" key="10">
    <source>
        <dbReference type="Proteomes" id="UP000594261"/>
    </source>
</evidence>
<dbReference type="GO" id="GO:0009505">
    <property type="term" value="C:plant-type cell wall"/>
    <property type="evidence" value="ECO:0007669"/>
    <property type="project" value="TreeGrafter"/>
</dbReference>
<dbReference type="Gene3D" id="3.20.20.70">
    <property type="entry name" value="Aldolase class I"/>
    <property type="match status" value="2"/>
</dbReference>
<evidence type="ECO:0000256" key="6">
    <source>
        <dbReference type="ARBA" id="ARBA00023295"/>
    </source>
</evidence>
<feature type="domain" description="Alpha galactosidase C-terminal" evidence="8">
    <location>
        <begin position="205"/>
        <end position="254"/>
    </location>
</feature>
<dbReference type="CDD" id="cd14792">
    <property type="entry name" value="GH27"/>
    <property type="match status" value="1"/>
</dbReference>
<dbReference type="GO" id="GO:0004557">
    <property type="term" value="F:alpha-galactosidase activity"/>
    <property type="evidence" value="ECO:0007669"/>
    <property type="project" value="UniProtKB-EC"/>
</dbReference>
<dbReference type="EC" id="3.2.1.22" evidence="3 7"/>
<evidence type="ECO:0000313" key="9">
    <source>
        <dbReference type="EnsemblPlants" id="QL05p043334:mrna"/>
    </source>
</evidence>
<dbReference type="Proteomes" id="UP000594261">
    <property type="component" value="Chromosome 5"/>
</dbReference>
<dbReference type="PANTHER" id="PTHR11452:SF80">
    <property type="entry name" value="ALPHA-GALACTOSIDASE 1"/>
    <property type="match status" value="1"/>
</dbReference>
<evidence type="ECO:0000256" key="4">
    <source>
        <dbReference type="ARBA" id="ARBA00022729"/>
    </source>
</evidence>
<dbReference type="InterPro" id="IPR013780">
    <property type="entry name" value="Glyco_hydro_b"/>
</dbReference>
<dbReference type="Pfam" id="PF16499">
    <property type="entry name" value="Melibiase_2"/>
    <property type="match status" value="2"/>
</dbReference>